<dbReference type="OrthoDB" id="5332616at2759"/>
<dbReference type="InterPro" id="IPR016166">
    <property type="entry name" value="FAD-bd_PCMH"/>
</dbReference>
<dbReference type="Pfam" id="PF01565">
    <property type="entry name" value="FAD_binding_4"/>
    <property type="match status" value="1"/>
</dbReference>
<dbReference type="PANTHER" id="PTHR11748:SF114">
    <property type="entry name" value="ARYL-ALCOHOL OXIDASE VANILLYL-ALCOHOL OXIDASE (AFU_ORTHOLOGUE AFUA_3G09500)-RELATED"/>
    <property type="match status" value="1"/>
</dbReference>
<proteinExistence type="predicted"/>
<keyword evidence="2" id="KW-0285">Flavoprotein</keyword>
<dbReference type="GeneID" id="43595198"/>
<dbReference type="EMBL" id="NPIC01000001">
    <property type="protein sequence ID" value="RDL42370.1"/>
    <property type="molecule type" value="Genomic_DNA"/>
</dbReference>
<dbReference type="GO" id="GO:0005739">
    <property type="term" value="C:mitochondrion"/>
    <property type="evidence" value="ECO:0007669"/>
    <property type="project" value="TreeGrafter"/>
</dbReference>
<dbReference type="InterPro" id="IPR016171">
    <property type="entry name" value="Vanillyl_alc_oxidase_C-sub2"/>
</dbReference>
<dbReference type="InterPro" id="IPR016170">
    <property type="entry name" value="Cytok_DH_C_sf"/>
</dbReference>
<feature type="region of interest" description="Disordered" evidence="5">
    <location>
        <begin position="610"/>
        <end position="630"/>
    </location>
</feature>
<evidence type="ECO:0000256" key="4">
    <source>
        <dbReference type="ARBA" id="ARBA00023002"/>
    </source>
</evidence>
<evidence type="ECO:0000313" key="8">
    <source>
        <dbReference type="Proteomes" id="UP000254866"/>
    </source>
</evidence>
<keyword evidence="4" id="KW-0560">Oxidoreductase</keyword>
<reference evidence="7 8" key="1">
    <citation type="journal article" date="2018" name="IMA Fungus">
        <title>IMA Genome-F 9: Draft genome sequence of Annulohypoxylon stygium, Aspergillus mulundensis, Berkeleyomyces basicola (syn. Thielaviopsis basicola), Ceratocystis smalleyi, two Cercospora beticola strains, Coleophoma cylindrospora, Fusarium fracticaudum, Phialophora cf. hyalina, and Morchella septimelata.</title>
        <authorList>
            <person name="Wingfield B.D."/>
            <person name="Bills G.F."/>
            <person name="Dong Y."/>
            <person name="Huang W."/>
            <person name="Nel W.J."/>
            <person name="Swalarsk-Parry B.S."/>
            <person name="Vaghefi N."/>
            <person name="Wilken P.M."/>
            <person name="An Z."/>
            <person name="de Beer Z.W."/>
            <person name="De Vos L."/>
            <person name="Chen L."/>
            <person name="Duong T.A."/>
            <person name="Gao Y."/>
            <person name="Hammerbacher A."/>
            <person name="Kikkert J.R."/>
            <person name="Li Y."/>
            <person name="Li H."/>
            <person name="Li K."/>
            <person name="Li Q."/>
            <person name="Liu X."/>
            <person name="Ma X."/>
            <person name="Naidoo K."/>
            <person name="Pethybridge S.J."/>
            <person name="Sun J."/>
            <person name="Steenkamp E.T."/>
            <person name="van der Nest M.A."/>
            <person name="van Wyk S."/>
            <person name="Wingfield M.J."/>
            <person name="Xiong C."/>
            <person name="Yue Q."/>
            <person name="Zhang X."/>
        </authorList>
    </citation>
    <scope>NUCLEOTIDE SEQUENCE [LARGE SCALE GENOMIC DNA]</scope>
    <source>
        <strain evidence="7 8">BP 5553</strain>
    </source>
</reference>
<evidence type="ECO:0000256" key="2">
    <source>
        <dbReference type="ARBA" id="ARBA00022630"/>
    </source>
</evidence>
<dbReference type="STRING" id="2656787.A0A370U3L6"/>
<feature type="domain" description="FAD-binding PCMH-type" evidence="6">
    <location>
        <begin position="121"/>
        <end position="320"/>
    </location>
</feature>
<keyword evidence="8" id="KW-1185">Reference proteome</keyword>
<dbReference type="SUPFAM" id="SSF56176">
    <property type="entry name" value="FAD-binding/transporter-associated domain-like"/>
    <property type="match status" value="1"/>
</dbReference>
<dbReference type="InterPro" id="IPR004113">
    <property type="entry name" value="FAD-bd_oxidored_4_C"/>
</dbReference>
<comment type="cofactor">
    <cofactor evidence="1">
        <name>FAD</name>
        <dbReference type="ChEBI" id="CHEBI:57692"/>
    </cofactor>
</comment>
<dbReference type="GO" id="GO:1903457">
    <property type="term" value="P:lactate catabolic process"/>
    <property type="evidence" value="ECO:0007669"/>
    <property type="project" value="TreeGrafter"/>
</dbReference>
<dbReference type="Gene3D" id="1.10.45.10">
    <property type="entry name" value="Vanillyl-alcohol Oxidase, Chain A, domain 4"/>
    <property type="match status" value="1"/>
</dbReference>
<evidence type="ECO:0000256" key="1">
    <source>
        <dbReference type="ARBA" id="ARBA00001974"/>
    </source>
</evidence>
<evidence type="ECO:0000256" key="5">
    <source>
        <dbReference type="SAM" id="MobiDB-lite"/>
    </source>
</evidence>
<dbReference type="InterPro" id="IPR006094">
    <property type="entry name" value="Oxid_FAD_bind_N"/>
</dbReference>
<dbReference type="InterPro" id="IPR036318">
    <property type="entry name" value="FAD-bd_PCMH-like_sf"/>
</dbReference>
<organism evidence="7 8">
    <name type="scientific">Venustampulla echinocandica</name>
    <dbReference type="NCBI Taxonomy" id="2656787"/>
    <lineage>
        <taxon>Eukaryota</taxon>
        <taxon>Fungi</taxon>
        <taxon>Dikarya</taxon>
        <taxon>Ascomycota</taxon>
        <taxon>Pezizomycotina</taxon>
        <taxon>Leotiomycetes</taxon>
        <taxon>Helotiales</taxon>
        <taxon>Pleuroascaceae</taxon>
        <taxon>Venustampulla</taxon>
    </lineage>
</organism>
<dbReference type="AlphaFoldDB" id="A0A370U3L6"/>
<dbReference type="InterPro" id="IPR016164">
    <property type="entry name" value="FAD-linked_Oxase-like_C"/>
</dbReference>
<keyword evidence="3" id="KW-0274">FAD</keyword>
<name>A0A370U3L6_9HELO</name>
<dbReference type="RefSeq" id="XP_031875026.1">
    <property type="nucleotide sequence ID" value="XM_032010972.1"/>
</dbReference>
<accession>A0A370U3L6</accession>
<dbReference type="Gene3D" id="3.30.43.10">
    <property type="entry name" value="Uridine Diphospho-n-acetylenolpyruvylglucosamine Reductase, domain 2"/>
    <property type="match status" value="1"/>
</dbReference>
<gene>
    <name evidence="7" type="ORF">BP5553_02349</name>
</gene>
<dbReference type="GO" id="GO:0004458">
    <property type="term" value="F:D-lactate dehydrogenase (cytochrome) activity"/>
    <property type="evidence" value="ECO:0007669"/>
    <property type="project" value="TreeGrafter"/>
</dbReference>
<protein>
    <recommendedName>
        <fullName evidence="6">FAD-binding PCMH-type domain-containing protein</fullName>
    </recommendedName>
</protein>
<evidence type="ECO:0000313" key="7">
    <source>
        <dbReference type="EMBL" id="RDL42370.1"/>
    </source>
</evidence>
<dbReference type="PANTHER" id="PTHR11748">
    <property type="entry name" value="D-LACTATE DEHYDROGENASE"/>
    <property type="match status" value="1"/>
</dbReference>
<dbReference type="Gene3D" id="3.40.462.10">
    <property type="entry name" value="FAD-linked oxidases, C-terminal domain"/>
    <property type="match status" value="1"/>
</dbReference>
<dbReference type="Gene3D" id="3.30.465.10">
    <property type="match status" value="1"/>
</dbReference>
<comment type="caution">
    <text evidence="7">The sequence shown here is derived from an EMBL/GenBank/DDBJ whole genome shotgun (WGS) entry which is preliminary data.</text>
</comment>
<dbReference type="PROSITE" id="PS51387">
    <property type="entry name" value="FAD_PCMH"/>
    <property type="match status" value="1"/>
</dbReference>
<evidence type="ECO:0000259" key="6">
    <source>
        <dbReference type="PROSITE" id="PS51387"/>
    </source>
</evidence>
<dbReference type="InterPro" id="IPR016169">
    <property type="entry name" value="FAD-bd_PCMH_sub2"/>
</dbReference>
<dbReference type="InterPro" id="IPR016167">
    <property type="entry name" value="FAD-bd_PCMH_sub1"/>
</dbReference>
<dbReference type="SUPFAM" id="SSF55103">
    <property type="entry name" value="FAD-linked oxidases, C-terminal domain"/>
    <property type="match status" value="1"/>
</dbReference>
<evidence type="ECO:0000256" key="3">
    <source>
        <dbReference type="ARBA" id="ARBA00022827"/>
    </source>
</evidence>
<dbReference type="Proteomes" id="UP000254866">
    <property type="component" value="Unassembled WGS sequence"/>
</dbReference>
<dbReference type="GO" id="GO:0008720">
    <property type="term" value="F:D-lactate dehydrogenase (NAD+) activity"/>
    <property type="evidence" value="ECO:0007669"/>
    <property type="project" value="TreeGrafter"/>
</dbReference>
<dbReference type="GO" id="GO:0071949">
    <property type="term" value="F:FAD binding"/>
    <property type="evidence" value="ECO:0007669"/>
    <property type="project" value="InterPro"/>
</dbReference>
<sequence length="630" mass="71163">MTYPHELGCPQRTHDMIPCDQVNRNTRMDESQYAPGIPGRVADYADSYKKRFEANATTSSSSARTESADKLPILPPGVSREAFNKAIVELKQLVDGQVELVDGELNDGWYLDRPLTHDAFALGNQDDYVNSAICSPANVEQVQSVVRWANKWLIPIYPISMGRNLGYGGAAARVKGSVVIDLGKRMNKVLELDEKSAFCLLEPGVTYYMLYDEIKKSGKDLWVDVPDLGGGSVMGNALDRGVGYTPYGDHFGMHCGMEIILPNGELLRTGMGALPDTNTSHGSANTWQLFQYGFGPYPDGLFSQSNYGIVTKMGFWLMPNPKGHQTFQITFQKEDDLHEIIETIRPLRIRNIIPNVPHLRHIMQEASVYGDRKSFWDGEGPIPHDRIDELVAPKLWMGSFRWILYICVYGPAVIRNAHIEVIREEFYKIPGAKIMFPEETPQYSYLNSRVNIYAGVPDLRELDWVMWLPNGSHTAFSPISPTTGEDAVKQYQMTKRIHEKYGFDYFPTFCVGWREIHHIVMIIYDRKCEDSRNRAHAMMRELVAEGARLGMGEYRTHLALQDQVMNTYDYNDGALLKFNNKLKNTLDPNGILAPGRNGIWGQHWQLTGPDGSQAERCNPVADKLPKTAKL</sequence>
<dbReference type="Pfam" id="PF02913">
    <property type="entry name" value="FAD-oxidase_C"/>
    <property type="match status" value="1"/>
</dbReference>